<dbReference type="Proteomes" id="UP000279029">
    <property type="component" value="Chromosome"/>
</dbReference>
<dbReference type="InterPro" id="IPR000385">
    <property type="entry name" value="MoaA_NifB_PqqE_Fe-S-bd_CS"/>
</dbReference>
<dbReference type="Gene3D" id="3.20.20.70">
    <property type="entry name" value="Aldolase class I"/>
    <property type="match status" value="1"/>
</dbReference>
<evidence type="ECO:0000256" key="2">
    <source>
        <dbReference type="ARBA" id="ARBA00003522"/>
    </source>
</evidence>
<dbReference type="UniPathway" id="UPA00782"/>
<evidence type="ECO:0000256" key="7">
    <source>
        <dbReference type="ARBA" id="ARBA00022691"/>
    </source>
</evidence>
<sequence length="291" mass="32758">MKNLLGTIRLKDHNSDITIDKNEKHPCFTAKAHDYARMHLPVAPKCNIQCNYCHRKYDCNNESRPGVTSDILTPKEALHKYIEIKKKMPNLSVVGIAGPGDALANWENTKETLRYIRAYDKDIVFCLSTNGLKLRKYADQLIELGVTHITVTINTIYEDVAAKIYKYIRYDGKKYFGVEGARLLLEEQWAGVAYLEDKDVLTKVNVVYLKGINDDHIDKIVEKAEAMGASVTNIMGHIPVADTPFEVLEQATKEEITQVRLDNMGTLPQMLHCNQCRADAVGKLGGCRSVS</sequence>
<keyword evidence="11" id="KW-0535">Nitrogen fixation</keyword>
<evidence type="ECO:0000313" key="16">
    <source>
        <dbReference type="EMBL" id="VDN48319.1"/>
    </source>
</evidence>
<gene>
    <name evidence="16" type="ORF">PATL70BA_2424</name>
</gene>
<feature type="domain" description="Radical SAM core" evidence="15">
    <location>
        <begin position="28"/>
        <end position="274"/>
    </location>
</feature>
<evidence type="ECO:0000256" key="1">
    <source>
        <dbReference type="ARBA" id="ARBA00001966"/>
    </source>
</evidence>
<evidence type="ECO:0000256" key="3">
    <source>
        <dbReference type="ARBA" id="ARBA00005155"/>
    </source>
</evidence>
<dbReference type="EMBL" id="LR130778">
    <property type="protein sequence ID" value="VDN48319.1"/>
    <property type="molecule type" value="Genomic_DNA"/>
</dbReference>
<dbReference type="GO" id="GO:0016829">
    <property type="term" value="F:lyase activity"/>
    <property type="evidence" value="ECO:0007669"/>
    <property type="project" value="UniProtKB-KW"/>
</dbReference>
<evidence type="ECO:0000256" key="5">
    <source>
        <dbReference type="ARBA" id="ARBA00021702"/>
    </source>
</evidence>
<dbReference type="PROSITE" id="PS51918">
    <property type="entry name" value="RADICAL_SAM"/>
    <property type="match status" value="1"/>
</dbReference>
<keyword evidence="17" id="KW-1185">Reference proteome</keyword>
<keyword evidence="10" id="KW-0411">Iron-sulfur</keyword>
<comment type="similarity">
    <text evidence="4">Belongs to the radical SAM superfamily. NifB family.</text>
</comment>
<evidence type="ECO:0000256" key="14">
    <source>
        <dbReference type="ARBA" id="ARBA00032102"/>
    </source>
</evidence>
<dbReference type="PANTHER" id="PTHR43787:SF13">
    <property type="entry name" value="FEMO COFACTOR BIOSYNTHESIS PROTEIN NIFB"/>
    <property type="match status" value="1"/>
</dbReference>
<dbReference type="SMART" id="SM00729">
    <property type="entry name" value="Elp3"/>
    <property type="match status" value="1"/>
</dbReference>
<dbReference type="KEGG" id="cbar:PATL70BA_2424"/>
<dbReference type="RefSeq" id="WP_125137465.1">
    <property type="nucleotide sequence ID" value="NZ_LR130778.1"/>
</dbReference>
<evidence type="ECO:0000259" key="15">
    <source>
        <dbReference type="PROSITE" id="PS51918"/>
    </source>
</evidence>
<name>A0A3P7S8E6_9FIRM</name>
<dbReference type="InterPro" id="IPR058240">
    <property type="entry name" value="rSAM_sf"/>
</dbReference>
<comment type="function">
    <text evidence="2">Involved in the biosynthesis of the iron-molybdenum cofactor (FeMo-co or M-cluster) found in the dinitrogenase enzyme of the nitrogenase complex in nitrogen-fixing microorganisms. NifB catalyzes the crucial step of radical SAM-dependent carbide insertion that occurs concomitant with the insertion of a 9th sulfur and the rearrangement/coupling of two [4Fe-4S] clusters into a [8Fe-9S-C] cluster, the precursor to the M-cluster.</text>
</comment>
<comment type="cofactor">
    <cofactor evidence="1">
        <name>[4Fe-4S] cluster</name>
        <dbReference type="ChEBI" id="CHEBI:49883"/>
    </cofactor>
</comment>
<evidence type="ECO:0000256" key="13">
    <source>
        <dbReference type="ARBA" id="ARBA00030926"/>
    </source>
</evidence>
<organism evidence="16 17">
    <name type="scientific">Petrocella atlantisensis</name>
    <dbReference type="NCBI Taxonomy" id="2173034"/>
    <lineage>
        <taxon>Bacteria</taxon>
        <taxon>Bacillati</taxon>
        <taxon>Bacillota</taxon>
        <taxon>Clostridia</taxon>
        <taxon>Lachnospirales</taxon>
        <taxon>Vallitaleaceae</taxon>
        <taxon>Petrocella</taxon>
    </lineage>
</organism>
<keyword evidence="6" id="KW-0004">4Fe-4S</keyword>
<evidence type="ECO:0000256" key="6">
    <source>
        <dbReference type="ARBA" id="ARBA00022485"/>
    </source>
</evidence>
<dbReference type="AlphaFoldDB" id="A0A3P7S8E6"/>
<evidence type="ECO:0000256" key="10">
    <source>
        <dbReference type="ARBA" id="ARBA00023014"/>
    </source>
</evidence>
<dbReference type="SUPFAM" id="SSF102114">
    <property type="entry name" value="Radical SAM enzymes"/>
    <property type="match status" value="1"/>
</dbReference>
<dbReference type="SFLD" id="SFLDG01068">
    <property type="entry name" value="FeMo_cofactor_biosynthesis_pro"/>
    <property type="match status" value="1"/>
</dbReference>
<dbReference type="GO" id="GO:0046872">
    <property type="term" value="F:metal ion binding"/>
    <property type="evidence" value="ECO:0007669"/>
    <property type="project" value="UniProtKB-KW"/>
</dbReference>
<evidence type="ECO:0000256" key="9">
    <source>
        <dbReference type="ARBA" id="ARBA00023004"/>
    </source>
</evidence>
<keyword evidence="7" id="KW-0949">S-adenosyl-L-methionine</keyword>
<dbReference type="SFLD" id="SFLDF00281">
    <property type="entry name" value="FeMo_cofactor_biosynthesis_pro"/>
    <property type="match status" value="1"/>
</dbReference>
<evidence type="ECO:0000256" key="12">
    <source>
        <dbReference type="ARBA" id="ARBA00023239"/>
    </source>
</evidence>
<evidence type="ECO:0000313" key="17">
    <source>
        <dbReference type="Proteomes" id="UP000279029"/>
    </source>
</evidence>
<dbReference type="InterPro" id="IPR007197">
    <property type="entry name" value="rSAM"/>
</dbReference>
<dbReference type="InterPro" id="IPR006638">
    <property type="entry name" value="Elp3/MiaA/NifB-like_rSAM"/>
</dbReference>
<accession>A0A3P7S8E6</accession>
<reference evidence="16 17" key="1">
    <citation type="submission" date="2018-09" db="EMBL/GenBank/DDBJ databases">
        <authorList>
            <person name="Postec A."/>
        </authorList>
    </citation>
    <scope>NUCLEOTIDE SEQUENCE [LARGE SCALE GENOMIC DNA]</scope>
    <source>
        <strain evidence="16">70B-A</strain>
    </source>
</reference>
<keyword evidence="8" id="KW-0479">Metal-binding</keyword>
<evidence type="ECO:0000256" key="4">
    <source>
        <dbReference type="ARBA" id="ARBA00006804"/>
    </source>
</evidence>
<dbReference type="PROSITE" id="PS01305">
    <property type="entry name" value="MOAA_NIFB_PQQE"/>
    <property type="match status" value="1"/>
</dbReference>
<dbReference type="CDD" id="cd01335">
    <property type="entry name" value="Radical_SAM"/>
    <property type="match status" value="1"/>
</dbReference>
<keyword evidence="9" id="KW-0408">Iron</keyword>
<dbReference type="Pfam" id="PF04055">
    <property type="entry name" value="Radical_SAM"/>
    <property type="match status" value="1"/>
</dbReference>
<keyword evidence="12" id="KW-0456">Lyase</keyword>
<dbReference type="GO" id="GO:0032324">
    <property type="term" value="P:molybdopterin cofactor biosynthetic process"/>
    <property type="evidence" value="ECO:0007669"/>
    <property type="project" value="UniProtKB-ARBA"/>
</dbReference>
<dbReference type="SFLD" id="SFLDG01067">
    <property type="entry name" value="SPASM/twitch_domain_containing"/>
    <property type="match status" value="1"/>
</dbReference>
<dbReference type="SFLD" id="SFLDS00029">
    <property type="entry name" value="Radical_SAM"/>
    <property type="match status" value="1"/>
</dbReference>
<evidence type="ECO:0000256" key="8">
    <source>
        <dbReference type="ARBA" id="ARBA00022723"/>
    </source>
</evidence>
<dbReference type="PANTHER" id="PTHR43787">
    <property type="entry name" value="FEMO COFACTOR BIOSYNTHESIS PROTEIN NIFB-RELATED"/>
    <property type="match status" value="1"/>
</dbReference>
<dbReference type="InterPro" id="IPR013785">
    <property type="entry name" value="Aldolase_TIM"/>
</dbReference>
<protein>
    <recommendedName>
        <fullName evidence="5">FeMo cofactor biosynthesis protein NifB</fullName>
    </recommendedName>
    <alternativeName>
        <fullName evidence="14">Nitrogenase cofactor maturase NifB</fullName>
    </alternativeName>
    <alternativeName>
        <fullName evidence="13">Radical SAM assemblase NifB</fullName>
    </alternativeName>
</protein>
<evidence type="ECO:0000256" key="11">
    <source>
        <dbReference type="ARBA" id="ARBA00023231"/>
    </source>
</evidence>
<proteinExistence type="inferred from homology"/>
<comment type="pathway">
    <text evidence="3">Cofactor biosynthesis; Fe-Mo cofactor biosynthesis.</text>
</comment>
<dbReference type="GO" id="GO:0051539">
    <property type="term" value="F:4 iron, 4 sulfur cluster binding"/>
    <property type="evidence" value="ECO:0007669"/>
    <property type="project" value="UniProtKB-KW"/>
</dbReference>
<dbReference type="OrthoDB" id="9764725at2"/>